<dbReference type="RefSeq" id="WP_315880741.1">
    <property type="nucleotide sequence ID" value="NZ_JAWCTQ010000046.1"/>
</dbReference>
<evidence type="ECO:0000313" key="2">
    <source>
        <dbReference type="EMBL" id="MDT9685700.1"/>
    </source>
</evidence>
<gene>
    <name evidence="2" type="ORF">RND61_27075</name>
</gene>
<keyword evidence="3" id="KW-1185">Reference proteome</keyword>
<evidence type="ECO:0000256" key="1">
    <source>
        <dbReference type="SAM" id="MobiDB-lite"/>
    </source>
</evidence>
<organism evidence="2 3">
    <name type="scientific">Streptomyces tamarix</name>
    <dbReference type="NCBI Taxonomy" id="3078565"/>
    <lineage>
        <taxon>Bacteria</taxon>
        <taxon>Bacillati</taxon>
        <taxon>Actinomycetota</taxon>
        <taxon>Actinomycetes</taxon>
        <taxon>Kitasatosporales</taxon>
        <taxon>Streptomycetaceae</taxon>
        <taxon>Streptomyces</taxon>
    </lineage>
</organism>
<protein>
    <submittedName>
        <fullName evidence="2">Uncharacterized protein</fullName>
    </submittedName>
</protein>
<name>A0ABU3QSG8_9ACTN</name>
<proteinExistence type="predicted"/>
<feature type="region of interest" description="Disordered" evidence="1">
    <location>
        <begin position="1"/>
        <end position="20"/>
    </location>
</feature>
<evidence type="ECO:0000313" key="3">
    <source>
        <dbReference type="Proteomes" id="UP001250181"/>
    </source>
</evidence>
<dbReference type="EMBL" id="JAWCTQ010000046">
    <property type="protein sequence ID" value="MDT9685700.1"/>
    <property type="molecule type" value="Genomic_DNA"/>
</dbReference>
<accession>A0ABU3QSG8</accession>
<reference evidence="2 3" key="1">
    <citation type="submission" date="2023-09" db="EMBL/GenBank/DDBJ databases">
        <title>Streptomyces sp. nov.: A antagonism against Alternaria gaisen Producing Streptochlin, Isolated from Tamarix root soil.</title>
        <authorList>
            <person name="Chen Y."/>
        </authorList>
    </citation>
    <scope>NUCLEOTIDE SEQUENCE [LARGE SCALE GENOMIC DNA]</scope>
    <source>
        <strain evidence="2 3">TRM76323</strain>
    </source>
</reference>
<dbReference type="Proteomes" id="UP001250181">
    <property type="component" value="Unassembled WGS sequence"/>
</dbReference>
<sequence length="65" mass="7044">MRTTTAMDGPVHLALPVPEPKGTPGCRVCAALVAERAAARRRGDLSKVSDCNVELRNHEHRTAPR</sequence>
<comment type="caution">
    <text evidence="2">The sequence shown here is derived from an EMBL/GenBank/DDBJ whole genome shotgun (WGS) entry which is preliminary data.</text>
</comment>